<dbReference type="PANTHER" id="PTHR47197:SF3">
    <property type="entry name" value="DIHYDRO-HEME D1 DEHYDROGENASE"/>
    <property type="match status" value="1"/>
</dbReference>
<name>A0ABY6NYX9_9NOCA</name>
<feature type="region of interest" description="Disordered" evidence="1">
    <location>
        <begin position="23"/>
        <end position="42"/>
    </location>
</feature>
<evidence type="ECO:0000256" key="1">
    <source>
        <dbReference type="SAM" id="MobiDB-lite"/>
    </source>
</evidence>
<dbReference type="Gene3D" id="2.130.10.10">
    <property type="entry name" value="YVTN repeat-like/Quinoprotein amine dehydrogenase"/>
    <property type="match status" value="1"/>
</dbReference>
<feature type="signal peptide" evidence="2">
    <location>
        <begin position="1"/>
        <end position="28"/>
    </location>
</feature>
<organism evidence="3 4">
    <name type="scientific">Rhodococcus antarcticus</name>
    <dbReference type="NCBI Taxonomy" id="2987751"/>
    <lineage>
        <taxon>Bacteria</taxon>
        <taxon>Bacillati</taxon>
        <taxon>Actinomycetota</taxon>
        <taxon>Actinomycetes</taxon>
        <taxon>Mycobacteriales</taxon>
        <taxon>Nocardiaceae</taxon>
        <taxon>Rhodococcus</taxon>
    </lineage>
</organism>
<dbReference type="InterPro" id="IPR011044">
    <property type="entry name" value="Quino_amine_DH_bsu"/>
</dbReference>
<dbReference type="PANTHER" id="PTHR47197">
    <property type="entry name" value="PROTEIN NIRF"/>
    <property type="match status" value="1"/>
</dbReference>
<keyword evidence="4" id="KW-1185">Reference proteome</keyword>
<dbReference type="EMBL" id="CP110615">
    <property type="protein sequence ID" value="UZJ24609.1"/>
    <property type="molecule type" value="Genomic_DNA"/>
</dbReference>
<accession>A0ABY6NYX9</accession>
<dbReference type="RefSeq" id="WP_265382716.1">
    <property type="nucleotide sequence ID" value="NZ_CP110615.1"/>
</dbReference>
<dbReference type="Proteomes" id="UP001164965">
    <property type="component" value="Chromosome"/>
</dbReference>
<evidence type="ECO:0000313" key="3">
    <source>
        <dbReference type="EMBL" id="UZJ24609.1"/>
    </source>
</evidence>
<dbReference type="SUPFAM" id="SSF50969">
    <property type="entry name" value="YVTN repeat-like/Quinoprotein amine dehydrogenase"/>
    <property type="match status" value="1"/>
</dbReference>
<keyword evidence="2" id="KW-0732">Signal</keyword>
<evidence type="ECO:0000313" key="4">
    <source>
        <dbReference type="Proteomes" id="UP001164965"/>
    </source>
</evidence>
<dbReference type="InterPro" id="IPR015943">
    <property type="entry name" value="WD40/YVTN_repeat-like_dom_sf"/>
</dbReference>
<reference evidence="3" key="1">
    <citation type="submission" date="2022-10" db="EMBL/GenBank/DDBJ databases">
        <title>Rhodococcus sp.75.</title>
        <authorList>
            <person name="Sun M."/>
        </authorList>
    </citation>
    <scope>NUCLEOTIDE SEQUENCE</scope>
    <source>
        <strain evidence="3">75</strain>
    </source>
</reference>
<dbReference type="InterPro" id="IPR051200">
    <property type="entry name" value="Host-pathogen_enzymatic-act"/>
</dbReference>
<gene>
    <name evidence="3" type="ORF">RHODO2019_16015</name>
</gene>
<evidence type="ECO:0008006" key="5">
    <source>
        <dbReference type="Google" id="ProtNLM"/>
    </source>
</evidence>
<sequence>MTPRTRLAALALTGTLALTGCSGSGSSAAPGPVAAEPGSSPELTAQPVGTVVSAGGNQPEGVVVVDGTLVVAVRETSGLVFLDLAADGSGARVIEKLTTDQSSRHLDLATPAGPVLVPLEGTNELLTVDVPTRTVATDAKDVGDGPHNAARTADGTDVVTNEHGGGVLFVRGGEVVGSLPAGPPQPGGLAVVGDYAAVADVQGGGVWVYDARTMTQVAQKPVGALLTHAITLAEPGRVDGTDAARAVVAIADTSGGAVELERITPQVEDVGRIDAPGSPYGLAYDAARAVLYVTLTDTNLLRVVDLADPANPRVLGDLPTVRQPNSVTVDERSGTVVVAGNHDGNLQLIPRALLPGG</sequence>
<proteinExistence type="predicted"/>
<evidence type="ECO:0000256" key="2">
    <source>
        <dbReference type="SAM" id="SignalP"/>
    </source>
</evidence>
<dbReference type="PROSITE" id="PS51257">
    <property type="entry name" value="PROKAR_LIPOPROTEIN"/>
    <property type="match status" value="1"/>
</dbReference>
<protein>
    <recommendedName>
        <fullName evidence="5">DNA-binding beta-propeller fold protein YncE</fullName>
    </recommendedName>
</protein>
<feature type="compositionally biased region" description="Low complexity" evidence="1">
    <location>
        <begin position="23"/>
        <end position="41"/>
    </location>
</feature>
<feature type="chain" id="PRO_5046211410" description="DNA-binding beta-propeller fold protein YncE" evidence="2">
    <location>
        <begin position="29"/>
        <end position="357"/>
    </location>
</feature>